<organism evidence="1 2">
    <name type="scientific">Lapidilactobacillus mulanensis</name>
    <dbReference type="NCBI Taxonomy" id="2485999"/>
    <lineage>
        <taxon>Bacteria</taxon>
        <taxon>Bacillati</taxon>
        <taxon>Bacillota</taxon>
        <taxon>Bacilli</taxon>
        <taxon>Lactobacillales</taxon>
        <taxon>Lactobacillaceae</taxon>
        <taxon>Lapidilactobacillus</taxon>
    </lineage>
</organism>
<dbReference type="Proteomes" id="UP001597244">
    <property type="component" value="Unassembled WGS sequence"/>
</dbReference>
<protein>
    <submittedName>
        <fullName evidence="1">Uncharacterized protein</fullName>
    </submittedName>
</protein>
<evidence type="ECO:0000313" key="1">
    <source>
        <dbReference type="EMBL" id="MFD1465062.1"/>
    </source>
</evidence>
<sequence>MTMATKIRDVDDFQNLVIDGLKTDYHMEERQALAVFCLERNHIEQYWHQHFANADLDVADLLQQIMADEDDLEDDCRE</sequence>
<dbReference type="RefSeq" id="WP_125576289.1">
    <property type="nucleotide sequence ID" value="NZ_JBHTOF010000022.1"/>
</dbReference>
<accession>A0ABW4DK76</accession>
<proteinExistence type="predicted"/>
<comment type="caution">
    <text evidence="1">The sequence shown here is derived from an EMBL/GenBank/DDBJ whole genome shotgun (WGS) entry which is preliminary data.</text>
</comment>
<keyword evidence="2" id="KW-1185">Reference proteome</keyword>
<name>A0ABW4DK76_9LACO</name>
<gene>
    <name evidence="1" type="ORF">ACFQ4L_03020</name>
</gene>
<reference evidence="2" key="1">
    <citation type="journal article" date="2019" name="Int. J. Syst. Evol. Microbiol.">
        <title>The Global Catalogue of Microorganisms (GCM) 10K type strain sequencing project: providing services to taxonomists for standard genome sequencing and annotation.</title>
        <authorList>
            <consortium name="The Broad Institute Genomics Platform"/>
            <consortium name="The Broad Institute Genome Sequencing Center for Infectious Disease"/>
            <person name="Wu L."/>
            <person name="Ma J."/>
        </authorList>
    </citation>
    <scope>NUCLEOTIDE SEQUENCE [LARGE SCALE GENOMIC DNA]</scope>
    <source>
        <strain evidence="2">CCM 8951</strain>
    </source>
</reference>
<dbReference type="EMBL" id="JBHTOF010000022">
    <property type="protein sequence ID" value="MFD1465062.1"/>
    <property type="molecule type" value="Genomic_DNA"/>
</dbReference>
<evidence type="ECO:0000313" key="2">
    <source>
        <dbReference type="Proteomes" id="UP001597244"/>
    </source>
</evidence>